<sequence>MRRVLQALSWLPPPEFWGVLVEVGVESSCNARKKNVRCFGALGGTVNLRIMDKASQLTKFIWAKKRSELFRWITHKIVARTKDNRFSFFPNNGTVRITNLRKHDSGEYRLVMFKKGRKHKGTRKLKLFIEAPVSSVRLVSKCTSSGKQRVICFPKAGDNHSCKWTMNKKPLKKTKTFSGNGASCTILLKPKTKGRLVCSIKNHISHSFKEMKITTCEKDGAKKPNIPPKLFPKEKDEAKKPKVPKKLPPKKKEVSNKPRVPPKLSPKGKDGAKKPTVPPKVSPKENDGAKKPTFPPKLSPKEKDGAKKPTVPPKLHHHVLRPQPPHLFLSVCDKHLQK</sequence>
<evidence type="ECO:0000259" key="6">
    <source>
        <dbReference type="Pfam" id="PF07686"/>
    </source>
</evidence>
<proteinExistence type="predicted"/>
<dbReference type="Gene3D" id="2.60.40.10">
    <property type="entry name" value="Immunoglobulins"/>
    <property type="match status" value="1"/>
</dbReference>
<keyword evidence="8" id="KW-1185">Reference proteome</keyword>
<accession>A0A315VBI2</accession>
<name>A0A315VBI2_GAMAF</name>
<dbReference type="PANTHER" id="PTHR12080:SF111">
    <property type="entry name" value="IMMUNOGLOBULIN V-SET DOMAIN-CONTAINING PROTEIN"/>
    <property type="match status" value="1"/>
</dbReference>
<evidence type="ECO:0000256" key="4">
    <source>
        <dbReference type="ARBA" id="ARBA00023180"/>
    </source>
</evidence>
<gene>
    <name evidence="7" type="ORF">CCH79_00017183</name>
</gene>
<evidence type="ECO:0000313" key="8">
    <source>
        <dbReference type="Proteomes" id="UP000250572"/>
    </source>
</evidence>
<dbReference type="Pfam" id="PF07686">
    <property type="entry name" value="V-set"/>
    <property type="match status" value="1"/>
</dbReference>
<evidence type="ECO:0000256" key="5">
    <source>
        <dbReference type="SAM" id="MobiDB-lite"/>
    </source>
</evidence>
<dbReference type="InterPro" id="IPR013783">
    <property type="entry name" value="Ig-like_fold"/>
</dbReference>
<keyword evidence="3" id="KW-0472">Membrane</keyword>
<evidence type="ECO:0000256" key="2">
    <source>
        <dbReference type="ARBA" id="ARBA00022729"/>
    </source>
</evidence>
<evidence type="ECO:0000256" key="1">
    <source>
        <dbReference type="ARBA" id="ARBA00004370"/>
    </source>
</evidence>
<comment type="subcellular location">
    <subcellularLocation>
        <location evidence="1">Membrane</location>
    </subcellularLocation>
</comment>
<feature type="region of interest" description="Disordered" evidence="5">
    <location>
        <begin position="219"/>
        <end position="325"/>
    </location>
</feature>
<dbReference type="InterPro" id="IPR015631">
    <property type="entry name" value="CD2/SLAM_rcpt"/>
</dbReference>
<keyword evidence="2" id="KW-0732">Signal</keyword>
<protein>
    <recommendedName>
        <fullName evidence="6">Immunoglobulin V-set domain-containing protein</fullName>
    </recommendedName>
</protein>
<dbReference type="SUPFAM" id="SSF48726">
    <property type="entry name" value="Immunoglobulin"/>
    <property type="match status" value="1"/>
</dbReference>
<comment type="caution">
    <text evidence="7">The sequence shown here is derived from an EMBL/GenBank/DDBJ whole genome shotgun (WGS) entry which is preliminary data.</text>
</comment>
<dbReference type="AlphaFoldDB" id="A0A315VBI2"/>
<reference evidence="7 8" key="1">
    <citation type="journal article" date="2018" name="G3 (Bethesda)">
        <title>A High-Quality Reference Genome for the Invasive Mosquitofish Gambusia affinis Using a Chicago Library.</title>
        <authorList>
            <person name="Hoffberg S.L."/>
            <person name="Troendle N.J."/>
            <person name="Glenn T.C."/>
            <person name="Mahmud O."/>
            <person name="Louha S."/>
            <person name="Chalopin D."/>
            <person name="Bennetzen J.L."/>
            <person name="Mauricio R."/>
        </authorList>
    </citation>
    <scope>NUCLEOTIDE SEQUENCE [LARGE SCALE GENOMIC DNA]</scope>
    <source>
        <strain evidence="7">NE01/NJP1002.9</strain>
        <tissue evidence="7">Muscle</tissue>
    </source>
</reference>
<dbReference type="PANTHER" id="PTHR12080">
    <property type="entry name" value="SIGNALING LYMPHOCYTIC ACTIVATION MOLECULE"/>
    <property type="match status" value="1"/>
</dbReference>
<feature type="compositionally biased region" description="Basic and acidic residues" evidence="5">
    <location>
        <begin position="231"/>
        <end position="240"/>
    </location>
</feature>
<organism evidence="7 8">
    <name type="scientific">Gambusia affinis</name>
    <name type="common">Western mosquitofish</name>
    <name type="synonym">Heterandria affinis</name>
    <dbReference type="NCBI Taxonomy" id="33528"/>
    <lineage>
        <taxon>Eukaryota</taxon>
        <taxon>Metazoa</taxon>
        <taxon>Chordata</taxon>
        <taxon>Craniata</taxon>
        <taxon>Vertebrata</taxon>
        <taxon>Euteleostomi</taxon>
        <taxon>Actinopterygii</taxon>
        <taxon>Neopterygii</taxon>
        <taxon>Teleostei</taxon>
        <taxon>Neoteleostei</taxon>
        <taxon>Acanthomorphata</taxon>
        <taxon>Ovalentaria</taxon>
        <taxon>Atherinomorphae</taxon>
        <taxon>Cyprinodontiformes</taxon>
        <taxon>Poeciliidae</taxon>
        <taxon>Poeciliinae</taxon>
        <taxon>Gambusia</taxon>
    </lineage>
</organism>
<feature type="domain" description="Immunoglobulin V-set" evidence="6">
    <location>
        <begin position="40"/>
        <end position="123"/>
    </location>
</feature>
<dbReference type="InterPro" id="IPR036179">
    <property type="entry name" value="Ig-like_dom_sf"/>
</dbReference>
<keyword evidence="4" id="KW-0325">Glycoprotein</keyword>
<evidence type="ECO:0000313" key="7">
    <source>
        <dbReference type="EMBL" id="PWA19440.1"/>
    </source>
</evidence>
<dbReference type="GO" id="GO:0016020">
    <property type="term" value="C:membrane"/>
    <property type="evidence" value="ECO:0007669"/>
    <property type="project" value="UniProtKB-SubCell"/>
</dbReference>
<evidence type="ECO:0000256" key="3">
    <source>
        <dbReference type="ARBA" id="ARBA00023136"/>
    </source>
</evidence>
<dbReference type="EMBL" id="NHOQ01002129">
    <property type="protein sequence ID" value="PWA19440.1"/>
    <property type="molecule type" value="Genomic_DNA"/>
</dbReference>
<dbReference type="Proteomes" id="UP000250572">
    <property type="component" value="Unassembled WGS sequence"/>
</dbReference>
<dbReference type="InterPro" id="IPR013106">
    <property type="entry name" value="Ig_V-set"/>
</dbReference>